<evidence type="ECO:0000313" key="2">
    <source>
        <dbReference type="EMBL" id="KAG9694979.1"/>
    </source>
</evidence>
<feature type="region of interest" description="Disordered" evidence="1">
    <location>
        <begin position="1"/>
        <end position="21"/>
    </location>
</feature>
<dbReference type="EMBL" id="JAHFXF010000144">
    <property type="protein sequence ID" value="KAG9694979.1"/>
    <property type="molecule type" value="Genomic_DNA"/>
</dbReference>
<dbReference type="AlphaFoldDB" id="A0A9P8EN74"/>
<reference evidence="2" key="2">
    <citation type="submission" date="2021-08" db="EMBL/GenBank/DDBJ databases">
        <authorList>
            <person name="Gostincar C."/>
            <person name="Sun X."/>
            <person name="Song Z."/>
            <person name="Gunde-Cimerman N."/>
        </authorList>
    </citation>
    <scope>NUCLEOTIDE SEQUENCE</scope>
    <source>
        <strain evidence="2">EXF-9911</strain>
    </source>
</reference>
<reference evidence="2" key="1">
    <citation type="journal article" date="2021" name="J Fungi (Basel)">
        <title>Virulence traits and population genomics of the black yeast Aureobasidium melanogenum.</title>
        <authorList>
            <person name="Cernosa A."/>
            <person name="Sun X."/>
            <person name="Gostincar C."/>
            <person name="Fang C."/>
            <person name="Gunde-Cimerman N."/>
            <person name="Song Z."/>
        </authorList>
    </citation>
    <scope>NUCLEOTIDE SEQUENCE</scope>
    <source>
        <strain evidence="2">EXF-9911</strain>
    </source>
</reference>
<feature type="non-terminal residue" evidence="2">
    <location>
        <position position="69"/>
    </location>
</feature>
<accession>A0A9P8EN74</accession>
<feature type="non-terminal residue" evidence="2">
    <location>
        <position position="1"/>
    </location>
</feature>
<evidence type="ECO:0000256" key="1">
    <source>
        <dbReference type="SAM" id="MobiDB-lite"/>
    </source>
</evidence>
<name>A0A9P8EN74_AURME</name>
<dbReference type="Proteomes" id="UP000779574">
    <property type="component" value="Unassembled WGS sequence"/>
</dbReference>
<organism evidence="2 3">
    <name type="scientific">Aureobasidium melanogenum</name>
    <name type="common">Aureobasidium pullulans var. melanogenum</name>
    <dbReference type="NCBI Taxonomy" id="46634"/>
    <lineage>
        <taxon>Eukaryota</taxon>
        <taxon>Fungi</taxon>
        <taxon>Dikarya</taxon>
        <taxon>Ascomycota</taxon>
        <taxon>Pezizomycotina</taxon>
        <taxon>Dothideomycetes</taxon>
        <taxon>Dothideomycetidae</taxon>
        <taxon>Dothideales</taxon>
        <taxon>Saccotheciaceae</taxon>
        <taxon>Aureobasidium</taxon>
    </lineage>
</organism>
<comment type="caution">
    <text evidence="2">The sequence shown here is derived from an EMBL/GenBank/DDBJ whole genome shotgun (WGS) entry which is preliminary data.</text>
</comment>
<feature type="compositionally biased region" description="Basic and acidic residues" evidence="1">
    <location>
        <begin position="1"/>
        <end position="13"/>
    </location>
</feature>
<evidence type="ECO:0000313" key="3">
    <source>
        <dbReference type="Proteomes" id="UP000779574"/>
    </source>
</evidence>
<sequence>HEHAERQTLEEQRQGLLKKKQSLIADNNKKKDELAALDKEIEKFIGSATSVQQKFDQHDQQNQKAAASA</sequence>
<protein>
    <submittedName>
        <fullName evidence="2">Uncharacterized protein</fullName>
    </submittedName>
</protein>
<gene>
    <name evidence="2" type="ORF">KCU76_g4839</name>
</gene>
<proteinExistence type="predicted"/>